<dbReference type="Proteomes" id="UP001596915">
    <property type="component" value="Unassembled WGS sequence"/>
</dbReference>
<name>A0ABW2X3Z2_9ACTN</name>
<proteinExistence type="predicted"/>
<dbReference type="EMBL" id="JBHTGL010000008">
    <property type="protein sequence ID" value="MFD0628529.1"/>
    <property type="molecule type" value="Genomic_DNA"/>
</dbReference>
<organism evidence="1 2">
    <name type="scientific">Streptomyces sanglieri</name>
    <dbReference type="NCBI Taxonomy" id="193460"/>
    <lineage>
        <taxon>Bacteria</taxon>
        <taxon>Bacillati</taxon>
        <taxon>Actinomycetota</taxon>
        <taxon>Actinomycetes</taxon>
        <taxon>Kitasatosporales</taxon>
        <taxon>Streptomycetaceae</taxon>
        <taxon>Streptomyces</taxon>
    </lineage>
</organism>
<gene>
    <name evidence="1" type="ORF">ACFQ2K_43830</name>
</gene>
<keyword evidence="2" id="KW-1185">Reference proteome</keyword>
<evidence type="ECO:0000313" key="2">
    <source>
        <dbReference type="Proteomes" id="UP001596915"/>
    </source>
</evidence>
<comment type="caution">
    <text evidence="1">The sequence shown here is derived from an EMBL/GenBank/DDBJ whole genome shotgun (WGS) entry which is preliminary data.</text>
</comment>
<evidence type="ECO:0000313" key="1">
    <source>
        <dbReference type="EMBL" id="MFD0628529.1"/>
    </source>
</evidence>
<accession>A0ABW2X3Z2</accession>
<sequence length="47" mass="5342">MSPALHDVNARIRCLMDQPATPHRTEEYRHPLAAWSDLVRGDVDQTA</sequence>
<reference evidence="2" key="1">
    <citation type="journal article" date="2019" name="Int. J. Syst. Evol. Microbiol.">
        <title>The Global Catalogue of Microorganisms (GCM) 10K type strain sequencing project: providing services to taxonomists for standard genome sequencing and annotation.</title>
        <authorList>
            <consortium name="The Broad Institute Genomics Platform"/>
            <consortium name="The Broad Institute Genome Sequencing Center for Infectious Disease"/>
            <person name="Wu L."/>
            <person name="Ma J."/>
        </authorList>
    </citation>
    <scope>NUCLEOTIDE SEQUENCE [LARGE SCALE GENOMIC DNA]</scope>
    <source>
        <strain evidence="2">JCM 12607</strain>
    </source>
</reference>
<protein>
    <submittedName>
        <fullName evidence="1">Uncharacterized protein</fullName>
    </submittedName>
</protein>